<keyword evidence="6 7" id="KW-0975">Bacterial flagellum</keyword>
<evidence type="ECO:0000256" key="7">
    <source>
        <dbReference type="RuleBase" id="RU362065"/>
    </source>
</evidence>
<feature type="domain" description="Flagellar hook-associated protein FlgK helical" evidence="9">
    <location>
        <begin position="92"/>
        <end position="321"/>
    </location>
</feature>
<reference evidence="11" key="1">
    <citation type="journal article" date="2019" name="Int. J. Syst. Evol. Microbiol.">
        <title>The Global Catalogue of Microorganisms (GCM) 10K type strain sequencing project: providing services to taxonomists for standard genome sequencing and annotation.</title>
        <authorList>
            <consortium name="The Broad Institute Genomics Platform"/>
            <consortium name="The Broad Institute Genome Sequencing Center for Infectious Disease"/>
            <person name="Wu L."/>
            <person name="Ma J."/>
        </authorList>
    </citation>
    <scope>NUCLEOTIDE SEQUENCE [LARGE SCALE GENOMIC DNA]</scope>
    <source>
        <strain evidence="11">KCTC 22245</strain>
    </source>
</reference>
<dbReference type="InterPro" id="IPR053927">
    <property type="entry name" value="FlgK_helical"/>
</dbReference>
<name>A0ABV7MCM3_9PROT</name>
<evidence type="ECO:0000259" key="9">
    <source>
        <dbReference type="Pfam" id="PF22638"/>
    </source>
</evidence>
<dbReference type="EMBL" id="JBHRVA010000003">
    <property type="protein sequence ID" value="MFC3303155.1"/>
    <property type="molecule type" value="Genomic_DNA"/>
</dbReference>
<dbReference type="PRINTS" id="PR01005">
    <property type="entry name" value="FLGHOOKAP1"/>
</dbReference>
<dbReference type="NCBIfam" id="TIGR02492">
    <property type="entry name" value="flgK_ends"/>
    <property type="match status" value="1"/>
</dbReference>
<dbReference type="SUPFAM" id="SSF64518">
    <property type="entry name" value="Phase 1 flagellin"/>
    <property type="match status" value="1"/>
</dbReference>
<evidence type="ECO:0000256" key="2">
    <source>
        <dbReference type="ARBA" id="ARBA00004613"/>
    </source>
</evidence>
<evidence type="ECO:0000256" key="1">
    <source>
        <dbReference type="ARBA" id="ARBA00004117"/>
    </source>
</evidence>
<comment type="similarity">
    <text evidence="3 7">Belongs to the flagella basal body rod proteins family.</text>
</comment>
<evidence type="ECO:0000256" key="3">
    <source>
        <dbReference type="ARBA" id="ARBA00009677"/>
    </source>
</evidence>
<evidence type="ECO:0000313" key="11">
    <source>
        <dbReference type="Proteomes" id="UP001595607"/>
    </source>
</evidence>
<evidence type="ECO:0000256" key="6">
    <source>
        <dbReference type="ARBA" id="ARBA00023143"/>
    </source>
</evidence>
<evidence type="ECO:0000256" key="4">
    <source>
        <dbReference type="ARBA" id="ARBA00016244"/>
    </source>
</evidence>
<organism evidence="10 11">
    <name type="scientific">Parvularcula lutaonensis</name>
    <dbReference type="NCBI Taxonomy" id="491923"/>
    <lineage>
        <taxon>Bacteria</taxon>
        <taxon>Pseudomonadati</taxon>
        <taxon>Pseudomonadota</taxon>
        <taxon>Alphaproteobacteria</taxon>
        <taxon>Parvularculales</taxon>
        <taxon>Parvularculaceae</taxon>
        <taxon>Parvularcula</taxon>
    </lineage>
</organism>
<protein>
    <recommendedName>
        <fullName evidence="4 7">Flagellar hook-associated protein 1</fullName>
        <shortName evidence="7">HAP1</shortName>
    </recommendedName>
</protein>
<sequence>MSLTTALYNAKSGLNSTQRQVAGASDNIANARTPGYVAKDARISANNIAGIGSGVSADMVRSPVDSILLRDVRLEAAKLGTLDVRATAVGRLASVIGDPADARSIPSAFTALETAFQDLYDAPERTDLQQAVFFAAQDLTARFGSAEDAIQTAREEADRSIAAGVQTVNDALQGIADLNLKVAEAMADPSIDASGIMDERDRLIDIVAEQIGIRTFTRAQGEVVISTTEGVTLLDGQPRTLGFTQTSTISPGTRITNVPTVLSGLTVDGFDISPGPLGGPQALRTGSLAGHFLARDVDLVQYQDQIDALAKETAVLFQQADKQVAAQRYGFFTTGAVPPNPAIAGLFTDAGAAVDPLSPAANIEGLAGRLSVNALVDPNAPGGDLTRLRTGVVATFDPNASDVDFSTFPPTQGGAAYANPTAPTLVGFQDQIQGFLDGLAQTRTFTPSGGLAQNNTLGQFASEFTSGVQNNRANLESLADRTRTIFDTLEIRRFNENGVNIDEESEKLLELEQAYTANAQVINIIARMFDELLARLA</sequence>
<dbReference type="RefSeq" id="WP_189575427.1">
    <property type="nucleotide sequence ID" value="NZ_BMXU01000002.1"/>
</dbReference>
<keyword evidence="5 7" id="KW-0964">Secreted</keyword>
<feature type="domain" description="Flagellar basal body rod protein N-terminal" evidence="8">
    <location>
        <begin position="7"/>
        <end position="36"/>
    </location>
</feature>
<keyword evidence="10" id="KW-0969">Cilium</keyword>
<dbReference type="Pfam" id="PF00460">
    <property type="entry name" value="Flg_bb_rod"/>
    <property type="match status" value="1"/>
</dbReference>
<dbReference type="Proteomes" id="UP001595607">
    <property type="component" value="Unassembled WGS sequence"/>
</dbReference>
<comment type="subcellular location">
    <subcellularLocation>
        <location evidence="1">Bacterial flagellum basal body</location>
    </subcellularLocation>
    <subcellularLocation>
        <location evidence="2 7">Secreted</location>
    </subcellularLocation>
</comment>
<dbReference type="Pfam" id="PF22638">
    <property type="entry name" value="FlgK_D1"/>
    <property type="match status" value="1"/>
</dbReference>
<comment type="caution">
    <text evidence="10">The sequence shown here is derived from an EMBL/GenBank/DDBJ whole genome shotgun (WGS) entry which is preliminary data.</text>
</comment>
<dbReference type="InterPro" id="IPR002371">
    <property type="entry name" value="FlgK"/>
</dbReference>
<gene>
    <name evidence="7 10" type="primary">flgK</name>
    <name evidence="10" type="ORF">ACFONP_10470</name>
</gene>
<proteinExistence type="inferred from homology"/>
<dbReference type="InterPro" id="IPR001444">
    <property type="entry name" value="Flag_bb_rod_N"/>
</dbReference>
<keyword evidence="10" id="KW-0966">Cell projection</keyword>
<keyword evidence="11" id="KW-1185">Reference proteome</keyword>
<evidence type="ECO:0000256" key="5">
    <source>
        <dbReference type="ARBA" id="ARBA00022525"/>
    </source>
</evidence>
<dbReference type="PANTHER" id="PTHR30033:SF1">
    <property type="entry name" value="FLAGELLAR HOOK-ASSOCIATED PROTEIN 1"/>
    <property type="match status" value="1"/>
</dbReference>
<accession>A0ABV7MCM3</accession>
<keyword evidence="10" id="KW-0282">Flagellum</keyword>
<evidence type="ECO:0000259" key="8">
    <source>
        <dbReference type="Pfam" id="PF00460"/>
    </source>
</evidence>
<evidence type="ECO:0000313" key="10">
    <source>
        <dbReference type="EMBL" id="MFC3303155.1"/>
    </source>
</evidence>
<dbReference type="PANTHER" id="PTHR30033">
    <property type="entry name" value="FLAGELLAR HOOK-ASSOCIATED PROTEIN 1"/>
    <property type="match status" value="1"/>
</dbReference>